<accession>A0A381Q049</accession>
<keyword evidence="4 6" id="KW-1133">Transmembrane helix</keyword>
<name>A0A381Q049_9ZZZZ</name>
<dbReference type="PANTHER" id="PTHR40277">
    <property type="entry name" value="BLL5419 PROTEIN"/>
    <property type="match status" value="1"/>
</dbReference>
<feature type="transmembrane region" description="Helical" evidence="6">
    <location>
        <begin position="163"/>
        <end position="182"/>
    </location>
</feature>
<dbReference type="AlphaFoldDB" id="A0A381Q049"/>
<feature type="transmembrane region" description="Helical" evidence="6">
    <location>
        <begin position="219"/>
        <end position="243"/>
    </location>
</feature>
<evidence type="ECO:0008006" key="8">
    <source>
        <dbReference type="Google" id="ProtNLM"/>
    </source>
</evidence>
<dbReference type="EMBL" id="UINC01001150">
    <property type="protein sequence ID" value="SUZ72520.1"/>
    <property type="molecule type" value="Genomic_DNA"/>
</dbReference>
<sequence>VSQKNYRYFRLPKRASLGLRLVASAAMLAVLLTRFPATDLQRWPDWRSESWLWLLASVAATLAAFGLASVRWLAVCRTLGKPQGFPDVFGYFLAGQFVGNFLPTTVGGDILRVSRMGSRINDHSSAFASVVIERLTGWVVLPLITLLTFAFNPELVSTKGGTAALAVALGTLMLLSVAVYLAEHPRFGGRLRGETRVTASLAAVHQGLKLYRQVPGEMLRLLAVALAFQLCLVVAVVCIANAIDIRLGFAVWFAFVPMVFIAQVLPVAIGGIGVREAALVLFLDSSGVSSGQSVVLGLLMYAVTLAASLVGIPPFVVGARHLDSTGEVST</sequence>
<dbReference type="Pfam" id="PF03706">
    <property type="entry name" value="LPG_synthase_TM"/>
    <property type="match status" value="1"/>
</dbReference>
<evidence type="ECO:0000256" key="6">
    <source>
        <dbReference type="SAM" id="Phobius"/>
    </source>
</evidence>
<dbReference type="GO" id="GO:0005886">
    <property type="term" value="C:plasma membrane"/>
    <property type="evidence" value="ECO:0007669"/>
    <property type="project" value="UniProtKB-SubCell"/>
</dbReference>
<evidence type="ECO:0000256" key="3">
    <source>
        <dbReference type="ARBA" id="ARBA00022692"/>
    </source>
</evidence>
<comment type="subcellular location">
    <subcellularLocation>
        <location evidence="1">Cell membrane</location>
        <topology evidence="1">Multi-pass membrane protein</topology>
    </subcellularLocation>
</comment>
<feature type="transmembrane region" description="Helical" evidence="6">
    <location>
        <begin position="50"/>
        <end position="74"/>
    </location>
</feature>
<keyword evidence="3 6" id="KW-0812">Transmembrane</keyword>
<evidence type="ECO:0000256" key="5">
    <source>
        <dbReference type="ARBA" id="ARBA00023136"/>
    </source>
</evidence>
<organism evidence="7">
    <name type="scientific">marine metagenome</name>
    <dbReference type="NCBI Taxonomy" id="408172"/>
    <lineage>
        <taxon>unclassified sequences</taxon>
        <taxon>metagenomes</taxon>
        <taxon>ecological metagenomes</taxon>
    </lineage>
</organism>
<gene>
    <name evidence="7" type="ORF">METZ01_LOCUS25374</name>
</gene>
<feature type="transmembrane region" description="Helical" evidence="6">
    <location>
        <begin position="294"/>
        <end position="316"/>
    </location>
</feature>
<feature type="transmembrane region" description="Helical" evidence="6">
    <location>
        <begin position="249"/>
        <end position="274"/>
    </location>
</feature>
<evidence type="ECO:0000256" key="2">
    <source>
        <dbReference type="ARBA" id="ARBA00022475"/>
    </source>
</evidence>
<keyword evidence="5 6" id="KW-0472">Membrane</keyword>
<proteinExistence type="predicted"/>
<evidence type="ECO:0000256" key="4">
    <source>
        <dbReference type="ARBA" id="ARBA00022989"/>
    </source>
</evidence>
<evidence type="ECO:0000313" key="7">
    <source>
        <dbReference type="EMBL" id="SUZ72520.1"/>
    </source>
</evidence>
<dbReference type="PANTHER" id="PTHR40277:SF1">
    <property type="entry name" value="BLL5419 PROTEIN"/>
    <property type="match status" value="1"/>
</dbReference>
<feature type="transmembrane region" description="Helical" evidence="6">
    <location>
        <begin position="125"/>
        <end position="151"/>
    </location>
</feature>
<protein>
    <recommendedName>
        <fullName evidence="8">Flippase-like domain-containing protein</fullName>
    </recommendedName>
</protein>
<evidence type="ECO:0000256" key="1">
    <source>
        <dbReference type="ARBA" id="ARBA00004651"/>
    </source>
</evidence>
<dbReference type="InterPro" id="IPR022791">
    <property type="entry name" value="L-PG_synthase/AglD"/>
</dbReference>
<dbReference type="NCBIfam" id="TIGR00374">
    <property type="entry name" value="flippase-like domain"/>
    <property type="match status" value="1"/>
</dbReference>
<feature type="non-terminal residue" evidence="7">
    <location>
        <position position="1"/>
    </location>
</feature>
<feature type="transmembrane region" description="Helical" evidence="6">
    <location>
        <begin position="21"/>
        <end position="38"/>
    </location>
</feature>
<keyword evidence="2" id="KW-1003">Cell membrane</keyword>
<reference evidence="7" key="1">
    <citation type="submission" date="2018-05" db="EMBL/GenBank/DDBJ databases">
        <authorList>
            <person name="Lanie J.A."/>
            <person name="Ng W.-L."/>
            <person name="Kazmierczak K.M."/>
            <person name="Andrzejewski T.M."/>
            <person name="Davidsen T.M."/>
            <person name="Wayne K.J."/>
            <person name="Tettelin H."/>
            <person name="Glass J.I."/>
            <person name="Rusch D."/>
            <person name="Podicherti R."/>
            <person name="Tsui H.-C.T."/>
            <person name="Winkler M.E."/>
        </authorList>
    </citation>
    <scope>NUCLEOTIDE SEQUENCE</scope>
</reference>